<dbReference type="PANTHER" id="PTHR46656:SF3">
    <property type="entry name" value="PUTATIVE-RELATED"/>
    <property type="match status" value="1"/>
</dbReference>
<evidence type="ECO:0000313" key="2">
    <source>
        <dbReference type="EMBL" id="OYQ31560.1"/>
    </source>
</evidence>
<feature type="domain" description="Glycosyl transferase family 1" evidence="1">
    <location>
        <begin position="452"/>
        <end position="560"/>
    </location>
</feature>
<keyword evidence="3" id="KW-1185">Reference proteome</keyword>
<proteinExistence type="predicted"/>
<evidence type="ECO:0000313" key="3">
    <source>
        <dbReference type="Proteomes" id="UP000216998"/>
    </source>
</evidence>
<dbReference type="RefSeq" id="WP_094458242.1">
    <property type="nucleotide sequence ID" value="NZ_NOXU01000032.1"/>
</dbReference>
<dbReference type="SUPFAM" id="SSF53756">
    <property type="entry name" value="UDP-Glycosyltransferase/glycogen phosphorylase"/>
    <property type="match status" value="1"/>
</dbReference>
<gene>
    <name evidence="2" type="ORF">CHU95_20680</name>
</gene>
<accession>A0A255YSY8</accession>
<dbReference type="GO" id="GO:0016757">
    <property type="term" value="F:glycosyltransferase activity"/>
    <property type="evidence" value="ECO:0007669"/>
    <property type="project" value="InterPro"/>
</dbReference>
<evidence type="ECO:0000259" key="1">
    <source>
        <dbReference type="Pfam" id="PF00534"/>
    </source>
</evidence>
<dbReference type="Gene3D" id="3.40.50.2000">
    <property type="entry name" value="Glycogen Phosphorylase B"/>
    <property type="match status" value="1"/>
</dbReference>
<comment type="caution">
    <text evidence="2">The sequence shown here is derived from an EMBL/GenBank/DDBJ whole genome shotgun (WGS) entry which is preliminary data.</text>
</comment>
<sequence length="642" mass="70568">MTSNPADTDHQTKQRLAQTRQTLWMLRPDVRSVCANDRSRFDLWMLTQGSKEYPPLAEPEIIRELYRELSAHPTPPLTAGSLSVPPLALLIWRSRSDLSGIFDVNRPEGAAALLVWFYGCGLRELGLLEFVGQEDLALLHQPADGRQGGAIALSKLMEVVWLARADLKAAIDITQPAGASEFIRWYLVHGLVETGLIDVLDLDTARHLAAQAPRFLYEHETGWAQEPAPGAVQAWLQGEGLKRYPIIEMLYRVAGHPVEAAIEAPAVQAPRPMPLRSDGVNLIGHARSEFGVGEDVREAARALTAAGIPFAVVDIPPGSAIGQGDRLLEQQIGDRLPFDTSLLCMTAMETARLQADRGDRIFQGRRTIGFWPWELPQWPDGWRHCFDLVDEVWASSRFTYGAFRSVVGRKVRHMPMTVTVAGAAGDIRSRLGIREGVFMFACAFDGLSGMSRKNPQAAVAAFRGAFPAGDEPVAMVVKGMRAAAAGEEAYRQLEQACRQDPRIRLIDGTLSRSDMLGLLLAADCFVSLHRAEGFGRCIAEAMLLGKPVIVTGYSGNMDFTLPGTAALVDHDCRPVEAGEYPYAEGMIWAEPDIAHATWWMRHVLLEHGNRSRLALAGQALIQQTYAADIVGRIYADSLGLRR</sequence>
<protein>
    <recommendedName>
        <fullName evidence="1">Glycosyl transferase family 1 domain-containing protein</fullName>
    </recommendedName>
</protein>
<dbReference type="OrthoDB" id="118340at2"/>
<dbReference type="PANTHER" id="PTHR46656">
    <property type="entry name" value="PUTATIVE-RELATED"/>
    <property type="match status" value="1"/>
</dbReference>
<dbReference type="AlphaFoldDB" id="A0A255YSY8"/>
<dbReference type="EMBL" id="NOXU01000032">
    <property type="protein sequence ID" value="OYQ31560.1"/>
    <property type="molecule type" value="Genomic_DNA"/>
</dbReference>
<dbReference type="Pfam" id="PF00534">
    <property type="entry name" value="Glycos_transf_1"/>
    <property type="match status" value="1"/>
</dbReference>
<dbReference type="Proteomes" id="UP000216998">
    <property type="component" value="Unassembled WGS sequence"/>
</dbReference>
<name>A0A255YSY8_9PROT</name>
<organism evidence="2 3">
    <name type="scientific">Niveispirillum lacus</name>
    <dbReference type="NCBI Taxonomy" id="1981099"/>
    <lineage>
        <taxon>Bacteria</taxon>
        <taxon>Pseudomonadati</taxon>
        <taxon>Pseudomonadota</taxon>
        <taxon>Alphaproteobacteria</taxon>
        <taxon>Rhodospirillales</taxon>
        <taxon>Azospirillaceae</taxon>
        <taxon>Niveispirillum</taxon>
    </lineage>
</organism>
<dbReference type="InterPro" id="IPR001296">
    <property type="entry name" value="Glyco_trans_1"/>
</dbReference>
<reference evidence="2 3" key="1">
    <citation type="submission" date="2017-07" db="EMBL/GenBank/DDBJ databases">
        <title>Niveispirillum cyanobacteriorum sp. nov., isolated from cyanobacterial aggregates in a eutrophic lake.</title>
        <authorList>
            <person name="Cai H."/>
        </authorList>
    </citation>
    <scope>NUCLEOTIDE SEQUENCE [LARGE SCALE GENOMIC DNA]</scope>
    <source>
        <strain evidence="3">TH1-14</strain>
    </source>
</reference>